<keyword evidence="1" id="KW-1133">Transmembrane helix</keyword>
<feature type="transmembrane region" description="Helical" evidence="1">
    <location>
        <begin position="156"/>
        <end position="174"/>
    </location>
</feature>
<proteinExistence type="predicted"/>
<reference evidence="3" key="1">
    <citation type="journal article" date="2019" name="Int. J. Syst. Evol. Microbiol.">
        <title>The Global Catalogue of Microorganisms (GCM) 10K type strain sequencing project: providing services to taxonomists for standard genome sequencing and annotation.</title>
        <authorList>
            <consortium name="The Broad Institute Genomics Platform"/>
            <consortium name="The Broad Institute Genome Sequencing Center for Infectious Disease"/>
            <person name="Wu L."/>
            <person name="Ma J."/>
        </authorList>
    </citation>
    <scope>NUCLEOTIDE SEQUENCE [LARGE SCALE GENOMIC DNA]</scope>
    <source>
        <strain evidence="3">NBRC 105830</strain>
    </source>
</reference>
<evidence type="ECO:0000256" key="1">
    <source>
        <dbReference type="SAM" id="Phobius"/>
    </source>
</evidence>
<keyword evidence="3" id="KW-1185">Reference proteome</keyword>
<dbReference type="RefSeq" id="WP_241443891.1">
    <property type="nucleotide sequence ID" value="NZ_BSUJ01000001.1"/>
</dbReference>
<accession>A0ABQ6HIN7</accession>
<dbReference type="EMBL" id="BSUJ01000001">
    <property type="protein sequence ID" value="GMA18373.1"/>
    <property type="molecule type" value="Genomic_DNA"/>
</dbReference>
<protein>
    <submittedName>
        <fullName evidence="2">Uncharacterized protein</fullName>
    </submittedName>
</protein>
<feature type="transmembrane region" description="Helical" evidence="1">
    <location>
        <begin position="38"/>
        <end position="59"/>
    </location>
</feature>
<gene>
    <name evidence="2" type="ORF">GCM10025862_03940</name>
</gene>
<evidence type="ECO:0000313" key="2">
    <source>
        <dbReference type="EMBL" id="GMA18373.1"/>
    </source>
</evidence>
<sequence>MFTDFVRDHAFTIAWFGLMAFVWFGWGQEDPPPAWRPWLGAGSAMGLLLAGLFGYGVFARWGEGSALEGRYPWFGLVVGLEVLLSLVGCLFLHRRGKGRWMAWWVALVVALHFVPLALFLDDLSLAGLGTIQAAGLAALVPRVGGESVSSRLVGPWMGITLLVFAGVSALLFVVRAGTPW</sequence>
<evidence type="ECO:0000313" key="3">
    <source>
        <dbReference type="Proteomes" id="UP001157109"/>
    </source>
</evidence>
<comment type="caution">
    <text evidence="2">The sequence shown here is derived from an EMBL/GenBank/DDBJ whole genome shotgun (WGS) entry which is preliminary data.</text>
</comment>
<dbReference type="Proteomes" id="UP001157109">
    <property type="component" value="Unassembled WGS sequence"/>
</dbReference>
<feature type="transmembrane region" description="Helical" evidence="1">
    <location>
        <begin position="100"/>
        <end position="119"/>
    </location>
</feature>
<keyword evidence="1" id="KW-0472">Membrane</keyword>
<feature type="transmembrane region" description="Helical" evidence="1">
    <location>
        <begin position="71"/>
        <end position="93"/>
    </location>
</feature>
<organism evidence="2 3">
    <name type="scientific">Arsenicicoccus piscis</name>
    <dbReference type="NCBI Taxonomy" id="673954"/>
    <lineage>
        <taxon>Bacteria</taxon>
        <taxon>Bacillati</taxon>
        <taxon>Actinomycetota</taxon>
        <taxon>Actinomycetes</taxon>
        <taxon>Micrococcales</taxon>
        <taxon>Intrasporangiaceae</taxon>
        <taxon>Arsenicicoccus</taxon>
    </lineage>
</organism>
<name>A0ABQ6HIN7_9MICO</name>
<keyword evidence="1" id="KW-0812">Transmembrane</keyword>
<feature type="transmembrane region" description="Helical" evidence="1">
    <location>
        <begin position="6"/>
        <end position="26"/>
    </location>
</feature>